<dbReference type="EnsemblPlants" id="EMT18848">
    <property type="protein sequence ID" value="EMT18848"/>
    <property type="gene ID" value="F775_43936"/>
</dbReference>
<organism evidence="2">
    <name type="scientific">Aegilops tauschii</name>
    <name type="common">Tausch's goatgrass</name>
    <name type="synonym">Aegilops squarrosa</name>
    <dbReference type="NCBI Taxonomy" id="37682"/>
    <lineage>
        <taxon>Eukaryota</taxon>
        <taxon>Viridiplantae</taxon>
        <taxon>Streptophyta</taxon>
        <taxon>Embryophyta</taxon>
        <taxon>Tracheophyta</taxon>
        <taxon>Spermatophyta</taxon>
        <taxon>Magnoliopsida</taxon>
        <taxon>Liliopsida</taxon>
        <taxon>Poales</taxon>
        <taxon>Poaceae</taxon>
        <taxon>BOP clade</taxon>
        <taxon>Pooideae</taxon>
        <taxon>Triticodae</taxon>
        <taxon>Triticeae</taxon>
        <taxon>Triticinae</taxon>
        <taxon>Aegilops</taxon>
    </lineage>
</organism>
<name>R7WAY6_AEGTA</name>
<evidence type="ECO:0000313" key="2">
    <source>
        <dbReference type="EnsemblPlants" id="EMT18848"/>
    </source>
</evidence>
<dbReference type="AlphaFoldDB" id="R7WAY6"/>
<feature type="compositionally biased region" description="Basic residues" evidence="1">
    <location>
        <begin position="27"/>
        <end position="36"/>
    </location>
</feature>
<proteinExistence type="predicted"/>
<feature type="region of interest" description="Disordered" evidence="1">
    <location>
        <begin position="1"/>
        <end position="67"/>
    </location>
</feature>
<sequence length="67" mass="7219">MAPAPSSSSSSPAFPRRAAARVPLLRPRPRARHSRRPLATPATTKNTATSSPPLSACRQERHHHTSS</sequence>
<evidence type="ECO:0000256" key="1">
    <source>
        <dbReference type="SAM" id="MobiDB-lite"/>
    </source>
</evidence>
<reference evidence="2" key="1">
    <citation type="submission" date="2015-06" db="UniProtKB">
        <authorList>
            <consortium name="EnsemblPlants"/>
        </authorList>
    </citation>
    <scope>IDENTIFICATION</scope>
</reference>
<feature type="compositionally biased region" description="Polar residues" evidence="1">
    <location>
        <begin position="41"/>
        <end position="53"/>
    </location>
</feature>
<accession>R7WAY6</accession>
<protein>
    <submittedName>
        <fullName evidence="2">Uncharacterized protein</fullName>
    </submittedName>
</protein>
<feature type="compositionally biased region" description="Low complexity" evidence="1">
    <location>
        <begin position="1"/>
        <end position="25"/>
    </location>
</feature>